<dbReference type="EMBL" id="SNYV01000011">
    <property type="protein sequence ID" value="TDQ79191.1"/>
    <property type="molecule type" value="Genomic_DNA"/>
</dbReference>
<protein>
    <submittedName>
        <fullName evidence="1">Uncharacterized protein</fullName>
    </submittedName>
</protein>
<reference evidence="1 2" key="1">
    <citation type="submission" date="2019-03" db="EMBL/GenBank/DDBJ databases">
        <title>Genomic Encyclopedia of Archaeal and Bacterial Type Strains, Phase II (KMG-II): from individual species to whole genera.</title>
        <authorList>
            <person name="Goeker M."/>
        </authorList>
    </citation>
    <scope>NUCLEOTIDE SEQUENCE [LARGE SCALE GENOMIC DNA]</scope>
    <source>
        <strain evidence="1 2">DSM 28353</strain>
    </source>
</reference>
<dbReference type="Proteomes" id="UP000295292">
    <property type="component" value="Unassembled WGS sequence"/>
</dbReference>
<organism evidence="1 2">
    <name type="scientific">Sphingobacterium yanglingense</name>
    <dbReference type="NCBI Taxonomy" id="1437280"/>
    <lineage>
        <taxon>Bacteria</taxon>
        <taxon>Pseudomonadati</taxon>
        <taxon>Bacteroidota</taxon>
        <taxon>Sphingobacteriia</taxon>
        <taxon>Sphingobacteriales</taxon>
        <taxon>Sphingobacteriaceae</taxon>
        <taxon>Sphingobacterium</taxon>
    </lineage>
</organism>
<comment type="caution">
    <text evidence="1">The sequence shown here is derived from an EMBL/GenBank/DDBJ whole genome shotgun (WGS) entry which is preliminary data.</text>
</comment>
<keyword evidence="2" id="KW-1185">Reference proteome</keyword>
<gene>
    <name evidence="1" type="ORF">CLV99_0623</name>
</gene>
<accession>A0A4R6WM73</accession>
<dbReference type="AlphaFoldDB" id="A0A4R6WM73"/>
<sequence length="43" mass="4958">MDLPADLMDMAQLKRSFEKQGLRLVKEIRKIEVAIITDPKTTN</sequence>
<evidence type="ECO:0000313" key="1">
    <source>
        <dbReference type="EMBL" id="TDQ79191.1"/>
    </source>
</evidence>
<name>A0A4R6WM73_9SPHI</name>
<proteinExistence type="predicted"/>
<evidence type="ECO:0000313" key="2">
    <source>
        <dbReference type="Proteomes" id="UP000295292"/>
    </source>
</evidence>
<dbReference type="RefSeq" id="WP_262708268.1">
    <property type="nucleotide sequence ID" value="NZ_SNYV01000011.1"/>
</dbReference>